<dbReference type="Gene3D" id="3.40.630.10">
    <property type="entry name" value="Zn peptidases"/>
    <property type="match status" value="1"/>
</dbReference>
<dbReference type="EMBL" id="JBGCUO010000001">
    <property type="protein sequence ID" value="MEY1661313.1"/>
    <property type="molecule type" value="Genomic_DNA"/>
</dbReference>
<dbReference type="Proteomes" id="UP001562065">
    <property type="component" value="Unassembled WGS sequence"/>
</dbReference>
<keyword evidence="3" id="KW-1185">Reference proteome</keyword>
<comment type="caution">
    <text evidence="2">The sequence shown here is derived from an EMBL/GenBank/DDBJ whole genome shotgun (WGS) entry which is preliminary data.</text>
</comment>
<dbReference type="Pfam" id="PF00246">
    <property type="entry name" value="Peptidase_M14"/>
    <property type="match status" value="1"/>
</dbReference>
<dbReference type="InterPro" id="IPR000834">
    <property type="entry name" value="Peptidase_M14"/>
</dbReference>
<dbReference type="RefSeq" id="WP_369454571.1">
    <property type="nucleotide sequence ID" value="NZ_JBGCUO010000001.1"/>
</dbReference>
<dbReference type="SUPFAM" id="SSF53187">
    <property type="entry name" value="Zn-dependent exopeptidases"/>
    <property type="match status" value="1"/>
</dbReference>
<protein>
    <submittedName>
        <fullName evidence="2">DUF2817 domain-containing protein</fullName>
    </submittedName>
</protein>
<proteinExistence type="predicted"/>
<accession>A0ABV4AEP4</accession>
<feature type="domain" description="Peptidase M14" evidence="1">
    <location>
        <begin position="47"/>
        <end position="258"/>
    </location>
</feature>
<evidence type="ECO:0000313" key="3">
    <source>
        <dbReference type="Proteomes" id="UP001562065"/>
    </source>
</evidence>
<reference evidence="2 3" key="1">
    <citation type="submission" date="2024-07" db="EMBL/GenBank/DDBJ databases">
        <authorList>
            <person name="Ren Q."/>
        </authorList>
    </citation>
    <scope>NUCLEOTIDE SEQUENCE [LARGE SCALE GENOMIC DNA]</scope>
    <source>
        <strain evidence="2 3">REN37</strain>
    </source>
</reference>
<evidence type="ECO:0000313" key="2">
    <source>
        <dbReference type="EMBL" id="MEY1661313.1"/>
    </source>
</evidence>
<organism evidence="2 3">
    <name type="scientific">Isoalcanivorax beigongshangi</name>
    <dbReference type="NCBI Taxonomy" id="3238810"/>
    <lineage>
        <taxon>Bacteria</taxon>
        <taxon>Pseudomonadati</taxon>
        <taxon>Pseudomonadota</taxon>
        <taxon>Gammaproteobacteria</taxon>
        <taxon>Oceanospirillales</taxon>
        <taxon>Alcanivoracaceae</taxon>
        <taxon>Isoalcanivorax</taxon>
    </lineage>
</organism>
<gene>
    <name evidence="2" type="ORF">AB5I84_04030</name>
</gene>
<evidence type="ECO:0000259" key="1">
    <source>
        <dbReference type="Pfam" id="PF00246"/>
    </source>
</evidence>
<name>A0ABV4AEP4_9GAMM</name>
<sequence>MDDADARAWYQQHLPEHALLLRVLDEGARWLRVREVLRLEWGAMPVPVYALELGSDARNAPVLGLFGGVHGIERIGTQVLLSWLHSTVQRLQWDHHWREVLQRVRVVVMPMVNPLGIALHRRSTPEGIDLMRNAPIDATEPVPWLVGGHRIGPWLPWYRGKAGAPMAAEAQALVHCVRQRVQSGPFSLTLDCHSGFGRRDRLWFPYARSRTPLHHLAEMHALSEQYEHTYPHHHPYLIEPQSASYTTHGDLWDYLYDDLCHRHPERIMLPLTLEMGSWLWVSKNPRQMLDYFGYFNPVISHRHRRVLRQHLPLIDFLLSATAHWQNWVPLPDQHQRHLEQGLRRWYPYHSGPPLA</sequence>